<protein>
    <recommendedName>
        <fullName evidence="1">Deoxynucleoside kinase domain-containing protein</fullName>
    </recommendedName>
</protein>
<dbReference type="Gene3D" id="3.40.50.300">
    <property type="entry name" value="P-loop containing nucleotide triphosphate hydrolases"/>
    <property type="match status" value="1"/>
</dbReference>
<accession>A0A6C0JBF6</accession>
<dbReference type="GO" id="GO:0019136">
    <property type="term" value="F:deoxynucleoside kinase activity"/>
    <property type="evidence" value="ECO:0007669"/>
    <property type="project" value="InterPro"/>
</dbReference>
<dbReference type="AlphaFoldDB" id="A0A6C0JBF6"/>
<dbReference type="PIRSF" id="PIRSF000705">
    <property type="entry name" value="DNK"/>
    <property type="match status" value="1"/>
</dbReference>
<name>A0A6C0JBF6_9ZZZZ</name>
<dbReference type="SUPFAM" id="SSF52540">
    <property type="entry name" value="P-loop containing nucleoside triphosphate hydrolases"/>
    <property type="match status" value="1"/>
</dbReference>
<evidence type="ECO:0000313" key="2">
    <source>
        <dbReference type="EMBL" id="QHU01887.1"/>
    </source>
</evidence>
<reference evidence="2" key="1">
    <citation type="journal article" date="2020" name="Nature">
        <title>Giant virus diversity and host interactions through global metagenomics.</title>
        <authorList>
            <person name="Schulz F."/>
            <person name="Roux S."/>
            <person name="Paez-Espino D."/>
            <person name="Jungbluth S."/>
            <person name="Walsh D.A."/>
            <person name="Denef V.J."/>
            <person name="McMahon K.D."/>
            <person name="Konstantinidis K.T."/>
            <person name="Eloe-Fadrosh E.A."/>
            <person name="Kyrpides N.C."/>
            <person name="Woyke T."/>
        </authorList>
    </citation>
    <scope>NUCLEOTIDE SEQUENCE</scope>
    <source>
        <strain evidence="2">GVMAG-M-3300025880-56</strain>
    </source>
</reference>
<organism evidence="2">
    <name type="scientific">viral metagenome</name>
    <dbReference type="NCBI Taxonomy" id="1070528"/>
    <lineage>
        <taxon>unclassified sequences</taxon>
        <taxon>metagenomes</taxon>
        <taxon>organismal metagenomes</taxon>
    </lineage>
</organism>
<dbReference type="PANTHER" id="PTHR10513">
    <property type="entry name" value="DEOXYNUCLEOSIDE KINASE"/>
    <property type="match status" value="1"/>
</dbReference>
<dbReference type="EMBL" id="MN740350">
    <property type="protein sequence ID" value="QHU01887.1"/>
    <property type="molecule type" value="Genomic_DNA"/>
</dbReference>
<dbReference type="Pfam" id="PF01712">
    <property type="entry name" value="dNK"/>
    <property type="match status" value="1"/>
</dbReference>
<evidence type="ECO:0000259" key="1">
    <source>
        <dbReference type="Pfam" id="PF01712"/>
    </source>
</evidence>
<proteinExistence type="predicted"/>
<sequence>MPKIIIVEGTIGSGKSTFIEELSKKLPNTLTIYENIFEWENVNIDGEMYNFLEDFYNGNISKDMFQYFININRLNYIMKIRKEFDKYEYIILERSLHSTYYAFCKTIENFDAFSKQSLHIIRQTLLLSESYLDKFTHPDYIVYLNISSKNAYDRILSRNRKSEKLIAYDYLEKLTDNYNEWAKQKFDPIKPKNTPISVDSSLELDKYVKEVLNIIT</sequence>
<dbReference type="InterPro" id="IPR050566">
    <property type="entry name" value="Deoxyribonucleoside_kinase"/>
</dbReference>
<dbReference type="InterPro" id="IPR031314">
    <property type="entry name" value="DNK_dom"/>
</dbReference>
<dbReference type="GO" id="GO:0005524">
    <property type="term" value="F:ATP binding"/>
    <property type="evidence" value="ECO:0007669"/>
    <property type="project" value="InterPro"/>
</dbReference>
<dbReference type="InterPro" id="IPR002624">
    <property type="entry name" value="DCK/DGK"/>
</dbReference>
<dbReference type="GO" id="GO:0005737">
    <property type="term" value="C:cytoplasm"/>
    <property type="evidence" value="ECO:0007669"/>
    <property type="project" value="TreeGrafter"/>
</dbReference>
<dbReference type="PANTHER" id="PTHR10513:SF35">
    <property type="entry name" value="DEOXYADENOSINE KINASE"/>
    <property type="match status" value="1"/>
</dbReference>
<feature type="domain" description="Deoxynucleoside kinase" evidence="1">
    <location>
        <begin position="5"/>
        <end position="204"/>
    </location>
</feature>
<dbReference type="InterPro" id="IPR027417">
    <property type="entry name" value="P-loop_NTPase"/>
</dbReference>